<feature type="region of interest" description="Disordered" evidence="6">
    <location>
        <begin position="1"/>
        <end position="22"/>
    </location>
</feature>
<name>A0A7J7MMX8_9MAGN</name>
<keyword evidence="1" id="KW-0479">Metal-binding</keyword>
<dbReference type="AlphaFoldDB" id="A0A7J7MMX8"/>
<dbReference type="SUPFAM" id="SSF57829">
    <property type="entry name" value="Zn-binding ribosomal proteins"/>
    <property type="match status" value="1"/>
</dbReference>
<protein>
    <submittedName>
        <fullName evidence="7">Uncharacterized protein</fullName>
    </submittedName>
</protein>
<dbReference type="GO" id="GO:1990904">
    <property type="term" value="C:ribonucleoprotein complex"/>
    <property type="evidence" value="ECO:0007669"/>
    <property type="project" value="UniProtKB-KW"/>
</dbReference>
<comment type="caution">
    <text evidence="7">The sequence shown here is derived from an EMBL/GenBank/DDBJ whole genome shotgun (WGS) entry which is preliminary data.</text>
</comment>
<dbReference type="PANTHER" id="PTHR48149">
    <property type="entry name" value="60S RIBOSOMAL PROTEIN L37A-2"/>
    <property type="match status" value="1"/>
</dbReference>
<dbReference type="GO" id="GO:0006412">
    <property type="term" value="P:translation"/>
    <property type="evidence" value="ECO:0007669"/>
    <property type="project" value="InterPro"/>
</dbReference>
<accession>A0A7J7MMX8</accession>
<dbReference type="InterPro" id="IPR011332">
    <property type="entry name" value="Ribosomal_zn-bd"/>
</dbReference>
<sequence length="524" mass="59045">MSSAEEEYDETDDELEFESDEDEGYVSQMCLIWELEELDSTKAVESNCYPRQKGPMIDFDSAILGHLYYCLDQASKLEVKYIDDLSQLIEYQCYEYCQIGYHILIDNRRKLIGNKDALEREVIIAGNISRKRVPMQSPFGGYDSDVVYSLRAAGWIETQHYIVGYHVDYDAYWRHVSHGTLMLDITRCGKIDIPGLDALTAEVIFLHVEFSTGDFSTQDTQIPSPQLGDYPGWIMEFGSPHGTTWHTIPSIATTSTGINVVDWEDDEVFDVLIESSSEEEEEEDIDESSTDYSDDDVINAIKMEILSNQAEIDELQEVESSGNRIDGYSINGESQALYGHSISGNFQALMAWFSRGYEYNTNPTITTPVSSDLNEIRNLILGTVLKNKSEYMHIPLEFESVIVNLRLMASVELSAVQDPAQNRLTTPVDEHKATSAFTTRLLHNRGMWKSVDGVRKDKKDEGLKKESGCSWIEIGSTVTGTRYGASLRKQIKKMEYAVKRKAVGIWGCKDCGEVKGGGVCTSKQ</sequence>
<evidence type="ECO:0000256" key="4">
    <source>
        <dbReference type="ARBA" id="ARBA00022980"/>
    </source>
</evidence>
<evidence type="ECO:0000313" key="7">
    <source>
        <dbReference type="EMBL" id="KAF6156221.1"/>
    </source>
</evidence>
<evidence type="ECO:0000256" key="2">
    <source>
        <dbReference type="ARBA" id="ARBA00022771"/>
    </source>
</evidence>
<evidence type="ECO:0000256" key="3">
    <source>
        <dbReference type="ARBA" id="ARBA00022833"/>
    </source>
</evidence>
<dbReference type="GO" id="GO:0008270">
    <property type="term" value="F:zinc ion binding"/>
    <property type="evidence" value="ECO:0007669"/>
    <property type="project" value="UniProtKB-KW"/>
</dbReference>
<evidence type="ECO:0000256" key="6">
    <source>
        <dbReference type="SAM" id="MobiDB-lite"/>
    </source>
</evidence>
<keyword evidence="8" id="KW-1185">Reference proteome</keyword>
<dbReference type="InterPro" id="IPR011331">
    <property type="entry name" value="Ribosomal_eL37/eL43"/>
</dbReference>
<keyword evidence="2" id="KW-0863">Zinc-finger</keyword>
<dbReference type="EMBL" id="JACGCM010001363">
    <property type="protein sequence ID" value="KAF6156221.1"/>
    <property type="molecule type" value="Genomic_DNA"/>
</dbReference>
<reference evidence="7 8" key="1">
    <citation type="journal article" date="2020" name="IScience">
        <title>Genome Sequencing of the Endangered Kingdonia uniflora (Circaeasteraceae, Ranunculales) Reveals Potential Mechanisms of Evolutionary Specialization.</title>
        <authorList>
            <person name="Sun Y."/>
            <person name="Deng T."/>
            <person name="Zhang A."/>
            <person name="Moore M.J."/>
            <person name="Landis J.B."/>
            <person name="Lin N."/>
            <person name="Zhang H."/>
            <person name="Zhang X."/>
            <person name="Huang J."/>
            <person name="Zhang X."/>
            <person name="Sun H."/>
            <person name="Wang H."/>
        </authorList>
    </citation>
    <scope>NUCLEOTIDE SEQUENCE [LARGE SCALE GENOMIC DNA]</scope>
    <source>
        <strain evidence="7">TB1705</strain>
        <tissue evidence="7">Leaf</tissue>
    </source>
</reference>
<gene>
    <name evidence="7" type="ORF">GIB67_030224</name>
</gene>
<dbReference type="GO" id="GO:0005840">
    <property type="term" value="C:ribosome"/>
    <property type="evidence" value="ECO:0007669"/>
    <property type="project" value="UniProtKB-KW"/>
</dbReference>
<keyword evidence="4" id="KW-0689">Ribosomal protein</keyword>
<keyword evidence="3" id="KW-0862">Zinc</keyword>
<dbReference type="Proteomes" id="UP000541444">
    <property type="component" value="Unassembled WGS sequence"/>
</dbReference>
<evidence type="ECO:0000313" key="8">
    <source>
        <dbReference type="Proteomes" id="UP000541444"/>
    </source>
</evidence>
<evidence type="ECO:0000256" key="5">
    <source>
        <dbReference type="ARBA" id="ARBA00023274"/>
    </source>
</evidence>
<keyword evidence="5" id="KW-0687">Ribonucleoprotein</keyword>
<dbReference type="Gene3D" id="2.20.25.30">
    <property type="match status" value="1"/>
</dbReference>
<proteinExistence type="predicted"/>
<dbReference type="PANTHER" id="PTHR48149:SF1">
    <property type="entry name" value="LARGE RIBOSOMAL SUBUNIT PROTEIN EL43Y"/>
    <property type="match status" value="1"/>
</dbReference>
<organism evidence="7 8">
    <name type="scientific">Kingdonia uniflora</name>
    <dbReference type="NCBI Taxonomy" id="39325"/>
    <lineage>
        <taxon>Eukaryota</taxon>
        <taxon>Viridiplantae</taxon>
        <taxon>Streptophyta</taxon>
        <taxon>Embryophyta</taxon>
        <taxon>Tracheophyta</taxon>
        <taxon>Spermatophyta</taxon>
        <taxon>Magnoliopsida</taxon>
        <taxon>Ranunculales</taxon>
        <taxon>Circaeasteraceae</taxon>
        <taxon>Kingdonia</taxon>
    </lineage>
</organism>
<evidence type="ECO:0000256" key="1">
    <source>
        <dbReference type="ARBA" id="ARBA00022723"/>
    </source>
</evidence>
<dbReference type="GO" id="GO:0003735">
    <property type="term" value="F:structural constituent of ribosome"/>
    <property type="evidence" value="ECO:0007669"/>
    <property type="project" value="InterPro"/>
</dbReference>